<accession>A0AA96WFD4</accession>
<feature type="domain" description="Filamentous haemagglutinin FhaB/tRNA nuclease CdiA-like TPS" evidence="2">
    <location>
        <begin position="31"/>
        <end position="149"/>
    </location>
</feature>
<dbReference type="InterPro" id="IPR008638">
    <property type="entry name" value="FhaB/CdiA-like_TPS"/>
</dbReference>
<reference evidence="3" key="1">
    <citation type="submission" date="2020-05" db="EMBL/GenBank/DDBJ databases">
        <authorList>
            <person name="Zhu T."/>
            <person name="Keshari N."/>
            <person name="Lu X."/>
        </authorList>
    </citation>
    <scope>NUCLEOTIDE SEQUENCE</scope>
    <source>
        <strain evidence="3">NK1-12</strain>
    </source>
</reference>
<gene>
    <name evidence="3" type="ORF">HJG54_16030</name>
</gene>
<evidence type="ECO:0000313" key="3">
    <source>
        <dbReference type="EMBL" id="WNZ24214.1"/>
    </source>
</evidence>
<name>A0AA96WFD4_9CYAN</name>
<organism evidence="3">
    <name type="scientific">Leptolyngbya sp. NK1-12</name>
    <dbReference type="NCBI Taxonomy" id="2547451"/>
    <lineage>
        <taxon>Bacteria</taxon>
        <taxon>Bacillati</taxon>
        <taxon>Cyanobacteriota</taxon>
        <taxon>Cyanophyceae</taxon>
        <taxon>Leptolyngbyales</taxon>
        <taxon>Leptolyngbyaceae</taxon>
        <taxon>Leptolyngbya group</taxon>
        <taxon>Leptolyngbya</taxon>
    </lineage>
</organism>
<dbReference type="EMBL" id="CP053586">
    <property type="protein sequence ID" value="WNZ24214.1"/>
    <property type="molecule type" value="Genomic_DNA"/>
</dbReference>
<feature type="region of interest" description="Disordered" evidence="1">
    <location>
        <begin position="545"/>
        <end position="564"/>
    </location>
</feature>
<feature type="region of interest" description="Disordered" evidence="1">
    <location>
        <begin position="705"/>
        <end position="726"/>
    </location>
</feature>
<protein>
    <submittedName>
        <fullName evidence="3">S-layer family protein</fullName>
    </submittedName>
</protein>
<dbReference type="InterPro" id="IPR011050">
    <property type="entry name" value="Pectin_lyase_fold/virulence"/>
</dbReference>
<dbReference type="NCBIfam" id="TIGR01901">
    <property type="entry name" value="adhes_NPXG"/>
    <property type="match status" value="1"/>
</dbReference>
<evidence type="ECO:0000256" key="1">
    <source>
        <dbReference type="SAM" id="MobiDB-lite"/>
    </source>
</evidence>
<dbReference type="Gene3D" id="2.160.20.10">
    <property type="entry name" value="Single-stranded right-handed beta-helix, Pectin lyase-like"/>
    <property type="match status" value="2"/>
</dbReference>
<proteinExistence type="predicted"/>
<sequence>MKQFSLLGGLVGSVMIGAGWVSPTVAEIVPDSTLSQPSRVTRSGNRTVITEGTRRGSNLFHSFREFSVAPGEAASFQGIDASITNIFTRVTGRNLSRINGLVEVLQPNNRISPANLFLLNPNGIIFGKNASLQVGGSFIATTADSINFADGTQFSAVRPQTNPLLTVSVPVGLQFGPNPGGIVNRSIAPQTDAAGNPLEDSFGFPVAGLIVDPDQTFALVGGDVTLTGRSSIRTNGGRIEIGSVAGRGQVSLTPISQGWDLRYEAVDQFGDVRLLDIIQLNASGAPGGTIQIQGERVILRQSLVFSASDNSTQPSGALEIRATGLIVIGQDSFLSTSTRGDGRAGNIILLTQQLRIRAGGQVGSTTSGRGKGGNVRVNASEAVTVAGISPTVPFDSPLSLLYANSQGASASGNLSIETNRLQVRSGGQIGISAFGRGRAGNLTIRANTIELIGTPVDANGRPLLDEGLPISGGLFVGTDIGSSGNGGTLRIQTQRLRIRDGAILQATTYGSGRAGNIDVRASEAIEVSGVSEQGGFPARIAATSGGVREFSTPQSRRATGSGGNLRLSTANLTVRDQGLITVSSLNPESPGAGSIRIGANRMLLDNQGRLRAQTESGSRARIELDDVDLLVLRRGSEISTTAGLRSGRGDGGNININANFILNAPAENSDIDADASRDNGGNININAQGILGVTARDQRTDQSDITATSDTGVDGEISINTPTVDPTRGIVELPSTLVDASQLIAQGCRAGGPVADRLGEFVVTGRGGLPPNPTDLRGSGAVITDWAIAPQSSGSAINQEPAISRATATAATSPVIEAQGWVRDKDGKVMLVADAATATPDATWTSLNCLGQIP</sequence>
<dbReference type="InterPro" id="IPR012334">
    <property type="entry name" value="Pectin_lyas_fold"/>
</dbReference>
<dbReference type="SUPFAM" id="SSF51126">
    <property type="entry name" value="Pectin lyase-like"/>
    <property type="match status" value="2"/>
</dbReference>
<dbReference type="Pfam" id="PF05860">
    <property type="entry name" value="TPS"/>
    <property type="match status" value="1"/>
</dbReference>
<dbReference type="RefSeq" id="WP_316429914.1">
    <property type="nucleotide sequence ID" value="NZ_CP053586.1"/>
</dbReference>
<dbReference type="AlphaFoldDB" id="A0AA96WFD4"/>
<dbReference type="SMART" id="SM00912">
    <property type="entry name" value="Haemagg_act"/>
    <property type="match status" value="1"/>
</dbReference>
<evidence type="ECO:0000259" key="2">
    <source>
        <dbReference type="SMART" id="SM00912"/>
    </source>
</evidence>